<feature type="transmembrane region" description="Helical" evidence="7">
    <location>
        <begin position="301"/>
        <end position="322"/>
    </location>
</feature>
<feature type="transmembrane region" description="Helical" evidence="7">
    <location>
        <begin position="393"/>
        <end position="412"/>
    </location>
</feature>
<evidence type="ECO:0000256" key="5">
    <source>
        <dbReference type="ARBA" id="ARBA00022989"/>
    </source>
</evidence>
<feature type="transmembrane region" description="Helical" evidence="7">
    <location>
        <begin position="267"/>
        <end position="289"/>
    </location>
</feature>
<dbReference type="Proteomes" id="UP000226357">
    <property type="component" value="Unassembled WGS sequence"/>
</dbReference>
<sequence length="424" mass="46340">MKGVYTMKNNASIKSFPKDFILMVIGQIVSILGATLLRFALSLYVLDITGRADVFATLYAISSIPLLLSPLGGAIADRFNRRNLMVIYDLISSAVILCFIFVLSIGNVSVILIGVVMILLAFISSMYSPVVMASIPLLVAEKKLEQANGIVNGVQALSSVAAPVLGGVLYGIVGLKILVVMSCITFFLSAILEMFIQIPFVKRKQEGHIVPTIIKDMKDGFTYVVRAPYILKSMILAALLNLILTPIFVVGGPIILRVTMQSSDTLYGIGMGLIDFATILGALSIGFFVKKMKMSTIYQWLLMIALLVVPMAVSIMPFVLKFGYYPSFILFILCAILIAMVMTIISIFVITVVQKKTSNENLGKVMAIITAVTQCMAPIGQVIYGFMFEIFSVKVYLPILFVSFIMIVIAVVTKRILRNEGETA</sequence>
<dbReference type="GO" id="GO:0022857">
    <property type="term" value="F:transmembrane transporter activity"/>
    <property type="evidence" value="ECO:0007669"/>
    <property type="project" value="InterPro"/>
</dbReference>
<evidence type="ECO:0000256" key="7">
    <source>
        <dbReference type="SAM" id="Phobius"/>
    </source>
</evidence>
<feature type="transmembrane region" description="Helical" evidence="7">
    <location>
        <begin position="235"/>
        <end position="255"/>
    </location>
</feature>
<comment type="subcellular location">
    <subcellularLocation>
        <location evidence="1">Cell membrane</location>
        <topology evidence="1">Multi-pass membrane protein</topology>
    </subcellularLocation>
</comment>
<feature type="transmembrane region" description="Helical" evidence="7">
    <location>
        <begin position="20"/>
        <end position="44"/>
    </location>
</feature>
<dbReference type="PANTHER" id="PTHR43266">
    <property type="entry name" value="MACROLIDE-EFFLUX PROTEIN"/>
    <property type="match status" value="1"/>
</dbReference>
<evidence type="ECO:0000313" key="9">
    <source>
        <dbReference type="EMBL" id="PFR99829.1"/>
    </source>
</evidence>
<dbReference type="InterPro" id="IPR011701">
    <property type="entry name" value="MFS"/>
</dbReference>
<dbReference type="PROSITE" id="PS50850">
    <property type="entry name" value="MFS"/>
    <property type="match status" value="1"/>
</dbReference>
<evidence type="ECO:0000256" key="1">
    <source>
        <dbReference type="ARBA" id="ARBA00004651"/>
    </source>
</evidence>
<feature type="transmembrane region" description="Helical" evidence="7">
    <location>
        <begin position="111"/>
        <end position="138"/>
    </location>
</feature>
<evidence type="ECO:0000256" key="2">
    <source>
        <dbReference type="ARBA" id="ARBA00022448"/>
    </source>
</evidence>
<dbReference type="SUPFAM" id="SSF103473">
    <property type="entry name" value="MFS general substrate transporter"/>
    <property type="match status" value="1"/>
</dbReference>
<evidence type="ECO:0000256" key="6">
    <source>
        <dbReference type="ARBA" id="ARBA00023136"/>
    </source>
</evidence>
<dbReference type="AlphaFoldDB" id="A0AA44Q9E4"/>
<dbReference type="CDD" id="cd06173">
    <property type="entry name" value="MFS_MefA_like"/>
    <property type="match status" value="1"/>
</dbReference>
<dbReference type="PANTHER" id="PTHR43266:SF9">
    <property type="entry name" value="PERMEASE, MAJOR FACILITATOR SUPERFAMILY-RELATED"/>
    <property type="match status" value="1"/>
</dbReference>
<dbReference type="Pfam" id="PF07690">
    <property type="entry name" value="MFS_1"/>
    <property type="match status" value="1"/>
</dbReference>
<accession>A0AA44Q9E4</accession>
<dbReference type="InterPro" id="IPR020846">
    <property type="entry name" value="MFS_dom"/>
</dbReference>
<evidence type="ECO:0000256" key="3">
    <source>
        <dbReference type="ARBA" id="ARBA00022475"/>
    </source>
</evidence>
<feature type="transmembrane region" description="Helical" evidence="7">
    <location>
        <begin position="150"/>
        <end position="171"/>
    </location>
</feature>
<evidence type="ECO:0000256" key="4">
    <source>
        <dbReference type="ARBA" id="ARBA00022692"/>
    </source>
</evidence>
<dbReference type="EMBL" id="NVBO01000120">
    <property type="protein sequence ID" value="PFR99829.1"/>
    <property type="molecule type" value="Genomic_DNA"/>
</dbReference>
<keyword evidence="3" id="KW-1003">Cell membrane</keyword>
<keyword evidence="2" id="KW-0813">Transport</keyword>
<organism evidence="9 10">
    <name type="scientific">Bacillus cereus</name>
    <dbReference type="NCBI Taxonomy" id="1396"/>
    <lineage>
        <taxon>Bacteria</taxon>
        <taxon>Bacillati</taxon>
        <taxon>Bacillota</taxon>
        <taxon>Bacilli</taxon>
        <taxon>Bacillales</taxon>
        <taxon>Bacillaceae</taxon>
        <taxon>Bacillus</taxon>
        <taxon>Bacillus cereus group</taxon>
    </lineage>
</organism>
<feature type="transmembrane region" description="Helical" evidence="7">
    <location>
        <begin position="328"/>
        <end position="353"/>
    </location>
</feature>
<feature type="transmembrane region" description="Helical" evidence="7">
    <location>
        <begin position="365"/>
        <end position="387"/>
    </location>
</feature>
<feature type="transmembrane region" description="Helical" evidence="7">
    <location>
        <begin position="56"/>
        <end position="75"/>
    </location>
</feature>
<feature type="transmembrane region" description="Helical" evidence="7">
    <location>
        <begin position="177"/>
        <end position="196"/>
    </location>
</feature>
<proteinExistence type="predicted"/>
<protein>
    <submittedName>
        <fullName evidence="9">MFS transporter</fullName>
    </submittedName>
</protein>
<reference evidence="9 10" key="1">
    <citation type="submission" date="2017-09" db="EMBL/GenBank/DDBJ databases">
        <title>Large-scale bioinformatics analysis of Bacillus genomes uncovers conserved roles of natural products in bacterial physiology.</title>
        <authorList>
            <consortium name="Agbiome Team Llc"/>
            <person name="Bleich R.M."/>
            <person name="Grubbs K.J."/>
            <person name="Santa Maria K.C."/>
            <person name="Allen S.E."/>
            <person name="Farag S."/>
            <person name="Shank E.A."/>
            <person name="Bowers A."/>
        </authorList>
    </citation>
    <scope>NUCLEOTIDE SEQUENCE [LARGE SCALE GENOMIC DNA]</scope>
    <source>
        <strain evidence="9 10">AFS067272</strain>
    </source>
</reference>
<dbReference type="GO" id="GO:0005886">
    <property type="term" value="C:plasma membrane"/>
    <property type="evidence" value="ECO:0007669"/>
    <property type="project" value="UniProtKB-SubCell"/>
</dbReference>
<dbReference type="InterPro" id="IPR036259">
    <property type="entry name" value="MFS_trans_sf"/>
</dbReference>
<dbReference type="Gene3D" id="1.20.1250.20">
    <property type="entry name" value="MFS general substrate transporter like domains"/>
    <property type="match status" value="1"/>
</dbReference>
<dbReference type="PRINTS" id="PR01988">
    <property type="entry name" value="EXPORTERBACE"/>
</dbReference>
<dbReference type="InterPro" id="IPR022324">
    <property type="entry name" value="Bacilysin_exporter_BacE_put"/>
</dbReference>
<feature type="transmembrane region" description="Helical" evidence="7">
    <location>
        <begin position="87"/>
        <end position="105"/>
    </location>
</feature>
<comment type="caution">
    <text evidence="9">The sequence shown here is derived from an EMBL/GenBank/DDBJ whole genome shotgun (WGS) entry which is preliminary data.</text>
</comment>
<gene>
    <name evidence="9" type="ORF">COK38_14775</name>
</gene>
<keyword evidence="4 7" id="KW-0812">Transmembrane</keyword>
<evidence type="ECO:0000313" key="10">
    <source>
        <dbReference type="Proteomes" id="UP000226357"/>
    </source>
</evidence>
<evidence type="ECO:0000259" key="8">
    <source>
        <dbReference type="PROSITE" id="PS50850"/>
    </source>
</evidence>
<feature type="domain" description="Major facilitator superfamily (MFS) profile" evidence="8">
    <location>
        <begin position="19"/>
        <end position="422"/>
    </location>
</feature>
<name>A0AA44Q9E4_BACCE</name>
<keyword evidence="6 7" id="KW-0472">Membrane</keyword>
<keyword evidence="5 7" id="KW-1133">Transmembrane helix</keyword>